<organism evidence="4 5">
    <name type="scientific">Rubus argutus</name>
    <name type="common">Southern blackberry</name>
    <dbReference type="NCBI Taxonomy" id="59490"/>
    <lineage>
        <taxon>Eukaryota</taxon>
        <taxon>Viridiplantae</taxon>
        <taxon>Streptophyta</taxon>
        <taxon>Embryophyta</taxon>
        <taxon>Tracheophyta</taxon>
        <taxon>Spermatophyta</taxon>
        <taxon>Magnoliopsida</taxon>
        <taxon>eudicotyledons</taxon>
        <taxon>Gunneridae</taxon>
        <taxon>Pentapetalae</taxon>
        <taxon>rosids</taxon>
        <taxon>fabids</taxon>
        <taxon>Rosales</taxon>
        <taxon>Rosaceae</taxon>
        <taxon>Rosoideae</taxon>
        <taxon>Rosoideae incertae sedis</taxon>
        <taxon>Rubus</taxon>
    </lineage>
</organism>
<dbReference type="GO" id="GO:0006334">
    <property type="term" value="P:nucleosome assembly"/>
    <property type="evidence" value="ECO:0007669"/>
    <property type="project" value="InterPro"/>
</dbReference>
<dbReference type="GO" id="GO:0042393">
    <property type="term" value="F:histone binding"/>
    <property type="evidence" value="ECO:0007669"/>
    <property type="project" value="UniProtKB-ARBA"/>
</dbReference>
<keyword evidence="2" id="KW-0143">Chaperone</keyword>
<dbReference type="InterPro" id="IPR002164">
    <property type="entry name" value="NAP_family"/>
</dbReference>
<dbReference type="GO" id="GO:0005634">
    <property type="term" value="C:nucleus"/>
    <property type="evidence" value="ECO:0007669"/>
    <property type="project" value="InterPro"/>
</dbReference>
<dbReference type="SUPFAM" id="SSF143113">
    <property type="entry name" value="NAP-like"/>
    <property type="match status" value="1"/>
</dbReference>
<evidence type="ECO:0000313" key="4">
    <source>
        <dbReference type="EMBL" id="KAK9948427.1"/>
    </source>
</evidence>
<gene>
    <name evidence="4" type="ORF">M0R45_004002</name>
</gene>
<comment type="similarity">
    <text evidence="1 3">Belongs to the nucleosome assembly protein (NAP) family.</text>
</comment>
<reference evidence="4 5" key="1">
    <citation type="journal article" date="2023" name="G3 (Bethesda)">
        <title>A chromosome-length genome assembly and annotation of blackberry (Rubus argutus, cv. 'Hillquist').</title>
        <authorList>
            <person name="Bruna T."/>
            <person name="Aryal R."/>
            <person name="Dudchenko O."/>
            <person name="Sargent D.J."/>
            <person name="Mead D."/>
            <person name="Buti M."/>
            <person name="Cavallini A."/>
            <person name="Hytonen T."/>
            <person name="Andres J."/>
            <person name="Pham M."/>
            <person name="Weisz D."/>
            <person name="Mascagni F."/>
            <person name="Usai G."/>
            <person name="Natali L."/>
            <person name="Bassil N."/>
            <person name="Fernandez G.E."/>
            <person name="Lomsadze A."/>
            <person name="Armour M."/>
            <person name="Olukolu B."/>
            <person name="Poorten T."/>
            <person name="Britton C."/>
            <person name="Davik J."/>
            <person name="Ashrafi H."/>
            <person name="Aiden E.L."/>
            <person name="Borodovsky M."/>
            <person name="Worthington M."/>
        </authorList>
    </citation>
    <scope>NUCLEOTIDE SEQUENCE [LARGE SCALE GENOMIC DNA]</scope>
    <source>
        <strain evidence="4">PI 553951</strain>
    </source>
</reference>
<evidence type="ECO:0000256" key="3">
    <source>
        <dbReference type="RuleBase" id="RU003876"/>
    </source>
</evidence>
<proteinExistence type="inferred from homology"/>
<dbReference type="Proteomes" id="UP001457282">
    <property type="component" value="Unassembled WGS sequence"/>
</dbReference>
<name>A0AAW1YHV1_RUBAR</name>
<protein>
    <submittedName>
        <fullName evidence="4">Uncharacterized protein</fullName>
    </submittedName>
</protein>
<dbReference type="Pfam" id="PF00956">
    <property type="entry name" value="NAP"/>
    <property type="match status" value="1"/>
</dbReference>
<evidence type="ECO:0000313" key="5">
    <source>
        <dbReference type="Proteomes" id="UP001457282"/>
    </source>
</evidence>
<dbReference type="EMBL" id="JBEDUW010000001">
    <property type="protein sequence ID" value="KAK9948427.1"/>
    <property type="molecule type" value="Genomic_DNA"/>
</dbReference>
<evidence type="ECO:0000256" key="2">
    <source>
        <dbReference type="ARBA" id="ARBA00023186"/>
    </source>
</evidence>
<dbReference type="InterPro" id="IPR037231">
    <property type="entry name" value="NAP-like_sf"/>
</dbReference>
<evidence type="ECO:0000256" key="1">
    <source>
        <dbReference type="ARBA" id="ARBA00009947"/>
    </source>
</evidence>
<dbReference type="GO" id="GO:0000724">
    <property type="term" value="P:double-strand break repair via homologous recombination"/>
    <property type="evidence" value="ECO:0007669"/>
    <property type="project" value="UniProtKB-ARBA"/>
</dbReference>
<accession>A0AAW1YHV1</accession>
<dbReference type="Gene3D" id="3.30.1120.90">
    <property type="entry name" value="Nucleosome assembly protein"/>
    <property type="match status" value="1"/>
</dbReference>
<dbReference type="PANTHER" id="PTHR11875">
    <property type="entry name" value="TESTIS-SPECIFIC Y-ENCODED PROTEIN"/>
    <property type="match status" value="1"/>
</dbReference>
<sequence>MDGTERHEVVKGLRDFWACALYSHKNLRMEIAQRDENALEFLQDIRSYRIDGQRGFVLEFIFGDNPYFENDLLTNWHRDNKSVTYVASKWDENQVEPSKILTQSFVKIKGPLGHESFSRPRQSFFNFFDSQNYEPFSFSDDAVSF</sequence>
<comment type="caution">
    <text evidence="4">The sequence shown here is derived from an EMBL/GenBank/DDBJ whole genome shotgun (WGS) entry which is preliminary data.</text>
</comment>
<keyword evidence="5" id="KW-1185">Reference proteome</keyword>
<dbReference type="AlphaFoldDB" id="A0AAW1YHV1"/>